<gene>
    <name evidence="2" type="ORF">LNL84_18315</name>
</gene>
<keyword evidence="1" id="KW-0472">Membrane</keyword>
<protein>
    <submittedName>
        <fullName evidence="2">Uncharacterized protein</fullName>
    </submittedName>
</protein>
<feature type="transmembrane region" description="Helical" evidence="1">
    <location>
        <begin position="6"/>
        <end position="21"/>
    </location>
</feature>
<dbReference type="Proteomes" id="UP001139488">
    <property type="component" value="Unassembled WGS sequence"/>
</dbReference>
<dbReference type="EMBL" id="JAJNNZ010000022">
    <property type="protein sequence ID" value="MCJ2378768.1"/>
    <property type="molecule type" value="Genomic_DNA"/>
</dbReference>
<comment type="caution">
    <text evidence="2">The sequence shown here is derived from an EMBL/GenBank/DDBJ whole genome shotgun (WGS) entry which is preliminary data.</text>
</comment>
<proteinExistence type="predicted"/>
<accession>A0A9X1WDT8</accession>
<feature type="transmembrane region" description="Helical" evidence="1">
    <location>
        <begin position="134"/>
        <end position="157"/>
    </location>
</feature>
<name>A0A9X1WDT8_9VIBR</name>
<evidence type="ECO:0000256" key="1">
    <source>
        <dbReference type="SAM" id="Phobius"/>
    </source>
</evidence>
<sequence length="161" mass="18857">MSNMIYVVSWLLAVFIHLNTLKRTALTNTKDAIIEEIYSLLEINKSDEEPLVKETTFSHKFARIESKVKEFNGICKNNLIETNHDDFTELFTFDIDGGNQQILTTKCYDAVDYVDRVFHRHTQNRFSFFYMVRYELAGIVSTLVSLYLIVKFVYWLFGGNI</sequence>
<evidence type="ECO:0000313" key="2">
    <source>
        <dbReference type="EMBL" id="MCJ2378768.1"/>
    </source>
</evidence>
<evidence type="ECO:0000313" key="3">
    <source>
        <dbReference type="Proteomes" id="UP001139488"/>
    </source>
</evidence>
<dbReference type="AlphaFoldDB" id="A0A9X1WDT8"/>
<keyword evidence="1" id="KW-0812">Transmembrane</keyword>
<keyword evidence="1" id="KW-1133">Transmembrane helix</keyword>
<reference evidence="2" key="1">
    <citation type="submission" date="2021-11" db="EMBL/GenBank/DDBJ databases">
        <title>Vibrio ZSDE26 sp. nov. and Vibrio ZSDZ34 sp. nov., isolated from coastal seawater in Qingdao.</title>
        <authorList>
            <person name="Zhang P."/>
        </authorList>
    </citation>
    <scope>NUCLEOTIDE SEQUENCE</scope>
    <source>
        <strain evidence="2">ZSDZ34</strain>
    </source>
</reference>
<organism evidence="2 3">
    <name type="scientific">Vibrio gelatinilyticus</name>
    <dbReference type="NCBI Taxonomy" id="2893468"/>
    <lineage>
        <taxon>Bacteria</taxon>
        <taxon>Pseudomonadati</taxon>
        <taxon>Pseudomonadota</taxon>
        <taxon>Gammaproteobacteria</taxon>
        <taxon>Vibrionales</taxon>
        <taxon>Vibrionaceae</taxon>
        <taxon>Vibrio</taxon>
    </lineage>
</organism>
<dbReference type="RefSeq" id="WP_244359184.1">
    <property type="nucleotide sequence ID" value="NZ_JAJNNZ010000022.1"/>
</dbReference>
<keyword evidence="3" id="KW-1185">Reference proteome</keyword>